<keyword evidence="2" id="KW-0812">Transmembrane</keyword>
<evidence type="ECO:0000256" key="2">
    <source>
        <dbReference type="SAM" id="Phobius"/>
    </source>
</evidence>
<evidence type="ECO:0000256" key="1">
    <source>
        <dbReference type="SAM" id="MobiDB-lite"/>
    </source>
</evidence>
<evidence type="ECO:0000313" key="4">
    <source>
        <dbReference type="Proteomes" id="UP000249061"/>
    </source>
</evidence>
<dbReference type="GO" id="GO:0055085">
    <property type="term" value="P:transmembrane transport"/>
    <property type="evidence" value="ECO:0007669"/>
    <property type="project" value="InterPro"/>
</dbReference>
<feature type="region of interest" description="Disordered" evidence="1">
    <location>
        <begin position="122"/>
        <end position="145"/>
    </location>
</feature>
<evidence type="ECO:0008006" key="5">
    <source>
        <dbReference type="Google" id="ProtNLM"/>
    </source>
</evidence>
<dbReference type="Proteomes" id="UP000249061">
    <property type="component" value="Unassembled WGS sequence"/>
</dbReference>
<evidence type="ECO:0000313" key="3">
    <source>
        <dbReference type="EMBL" id="PZR04214.1"/>
    </source>
</evidence>
<dbReference type="Pfam" id="PF04120">
    <property type="entry name" value="Iron_permease"/>
    <property type="match status" value="1"/>
</dbReference>
<keyword evidence="2" id="KW-1133">Transmembrane helix</keyword>
<comment type="caution">
    <text evidence="3">The sequence shown here is derived from an EMBL/GenBank/DDBJ whole genome shotgun (WGS) entry which is preliminary data.</text>
</comment>
<sequence>MRDEKPHNSTDIFRLAAHHASEKLGSHWAFIIATLLVIGWAVTGPFLGFGERWQLFINTVTTIITFLMVFIIQSTQNRDSKAVHLKLDELIRASKARNAFADLEDADEEELEAFQKEFEALRKRAGQRSTASSGRPAMTRPPSSN</sequence>
<feature type="transmembrane region" description="Helical" evidence="2">
    <location>
        <begin position="28"/>
        <end position="47"/>
    </location>
</feature>
<feature type="transmembrane region" description="Helical" evidence="2">
    <location>
        <begin position="53"/>
        <end position="72"/>
    </location>
</feature>
<reference evidence="3 4" key="1">
    <citation type="submission" date="2017-08" db="EMBL/GenBank/DDBJ databases">
        <title>Infants hospitalized years apart are colonized by the same room-sourced microbial strains.</title>
        <authorList>
            <person name="Brooks B."/>
            <person name="Olm M.R."/>
            <person name="Firek B.A."/>
            <person name="Baker R."/>
            <person name="Thomas B.C."/>
            <person name="Morowitz M.J."/>
            <person name="Banfield J.F."/>
        </authorList>
    </citation>
    <scope>NUCLEOTIDE SEQUENCE [LARGE SCALE GENOMIC DNA]</scope>
    <source>
        <strain evidence="3">S2_003_000_R2_14</strain>
    </source>
</reference>
<dbReference type="EMBL" id="QFQP01000062">
    <property type="protein sequence ID" value="PZR04214.1"/>
    <property type="molecule type" value="Genomic_DNA"/>
</dbReference>
<dbReference type="InterPro" id="IPR007251">
    <property type="entry name" value="Iron_permease_Fet4"/>
</dbReference>
<keyword evidence="2" id="KW-0472">Membrane</keyword>
<gene>
    <name evidence="3" type="ORF">DI536_34650</name>
</gene>
<dbReference type="AlphaFoldDB" id="A0A2W5ULS9"/>
<accession>A0A2W5ULS9</accession>
<protein>
    <recommendedName>
        <fullName evidence="5">Low affinity iron permease family protein</fullName>
    </recommendedName>
</protein>
<proteinExistence type="predicted"/>
<name>A0A2W5ULS9_9BACT</name>
<organism evidence="3 4">
    <name type="scientific">Archangium gephyra</name>
    <dbReference type="NCBI Taxonomy" id="48"/>
    <lineage>
        <taxon>Bacteria</taxon>
        <taxon>Pseudomonadati</taxon>
        <taxon>Myxococcota</taxon>
        <taxon>Myxococcia</taxon>
        <taxon>Myxococcales</taxon>
        <taxon>Cystobacterineae</taxon>
        <taxon>Archangiaceae</taxon>
        <taxon>Archangium</taxon>
    </lineage>
</organism>